<sequence length="106" mass="11987">MKTFIVENGVQASEIINNLTTRGIEKQDIFLFAHDPERSRHLTDGTDTKEVDVGQQGIFDSLANVFRSRGDELRSKMESIGLSQLEAEKMEEEMDHGKVIIVAKEH</sequence>
<dbReference type="EMBL" id="JACXAI010000005">
    <property type="protein sequence ID" value="MBD1379732.1"/>
    <property type="molecule type" value="Genomic_DNA"/>
</dbReference>
<dbReference type="InterPro" id="IPR025889">
    <property type="entry name" value="GSP17M-like_dom"/>
</dbReference>
<dbReference type="AlphaFoldDB" id="A0A926N917"/>
<gene>
    <name evidence="2" type="ORF">IC621_05765</name>
</gene>
<proteinExistence type="predicted"/>
<dbReference type="RefSeq" id="WP_191156654.1">
    <property type="nucleotide sequence ID" value="NZ_JACXAI010000005.1"/>
</dbReference>
<accession>A0A926N917</accession>
<name>A0A926N917_9BACI</name>
<dbReference type="Pfam" id="PF11181">
    <property type="entry name" value="YflT"/>
    <property type="match status" value="1"/>
</dbReference>
<feature type="domain" description="General stress protein 17M-like" evidence="1">
    <location>
        <begin position="6"/>
        <end position="97"/>
    </location>
</feature>
<protein>
    <submittedName>
        <fullName evidence="2">General stress protein</fullName>
    </submittedName>
</protein>
<evidence type="ECO:0000313" key="2">
    <source>
        <dbReference type="EMBL" id="MBD1379732.1"/>
    </source>
</evidence>
<evidence type="ECO:0000259" key="1">
    <source>
        <dbReference type="Pfam" id="PF11181"/>
    </source>
</evidence>
<evidence type="ECO:0000313" key="3">
    <source>
        <dbReference type="Proteomes" id="UP000626844"/>
    </source>
</evidence>
<keyword evidence="3" id="KW-1185">Reference proteome</keyword>
<reference evidence="2" key="1">
    <citation type="submission" date="2020-09" db="EMBL/GenBank/DDBJ databases">
        <title>A novel bacterium of genus Bacillus, isolated from South China Sea.</title>
        <authorList>
            <person name="Huang H."/>
            <person name="Mo K."/>
            <person name="Hu Y."/>
        </authorList>
    </citation>
    <scope>NUCLEOTIDE SEQUENCE</scope>
    <source>
        <strain evidence="2">IB182487</strain>
    </source>
</reference>
<comment type="caution">
    <text evidence="2">The sequence shown here is derived from an EMBL/GenBank/DDBJ whole genome shotgun (WGS) entry which is preliminary data.</text>
</comment>
<dbReference type="Proteomes" id="UP000626844">
    <property type="component" value="Unassembled WGS sequence"/>
</dbReference>
<organism evidence="2 3">
    <name type="scientific">Metabacillus arenae</name>
    <dbReference type="NCBI Taxonomy" id="2771434"/>
    <lineage>
        <taxon>Bacteria</taxon>
        <taxon>Bacillati</taxon>
        <taxon>Bacillota</taxon>
        <taxon>Bacilli</taxon>
        <taxon>Bacillales</taxon>
        <taxon>Bacillaceae</taxon>
        <taxon>Metabacillus</taxon>
    </lineage>
</organism>